<gene>
    <name evidence="2" type="ORF">ATANTOWER_005993</name>
</gene>
<evidence type="ECO:0000313" key="2">
    <source>
        <dbReference type="EMBL" id="MED6261502.1"/>
    </source>
</evidence>
<dbReference type="Proteomes" id="UP001345963">
    <property type="component" value="Unassembled WGS sequence"/>
</dbReference>
<keyword evidence="1" id="KW-0812">Transmembrane</keyword>
<accession>A0ABU7CFU5</accession>
<organism evidence="2 3">
    <name type="scientific">Ataeniobius toweri</name>
    <dbReference type="NCBI Taxonomy" id="208326"/>
    <lineage>
        <taxon>Eukaryota</taxon>
        <taxon>Metazoa</taxon>
        <taxon>Chordata</taxon>
        <taxon>Craniata</taxon>
        <taxon>Vertebrata</taxon>
        <taxon>Euteleostomi</taxon>
        <taxon>Actinopterygii</taxon>
        <taxon>Neopterygii</taxon>
        <taxon>Teleostei</taxon>
        <taxon>Neoteleostei</taxon>
        <taxon>Acanthomorphata</taxon>
        <taxon>Ovalentaria</taxon>
        <taxon>Atherinomorphae</taxon>
        <taxon>Cyprinodontiformes</taxon>
        <taxon>Goodeidae</taxon>
        <taxon>Ataeniobius</taxon>
    </lineage>
</organism>
<protein>
    <submittedName>
        <fullName evidence="2">Uncharacterized protein</fullName>
    </submittedName>
</protein>
<keyword evidence="1" id="KW-0472">Membrane</keyword>
<feature type="transmembrane region" description="Helical" evidence="1">
    <location>
        <begin position="43"/>
        <end position="61"/>
    </location>
</feature>
<evidence type="ECO:0000313" key="3">
    <source>
        <dbReference type="Proteomes" id="UP001345963"/>
    </source>
</evidence>
<keyword evidence="3" id="KW-1185">Reference proteome</keyword>
<proteinExistence type="predicted"/>
<dbReference type="EMBL" id="JAHUTI010090183">
    <property type="protein sequence ID" value="MED6261502.1"/>
    <property type="molecule type" value="Genomic_DNA"/>
</dbReference>
<reference evidence="2 3" key="1">
    <citation type="submission" date="2021-07" db="EMBL/GenBank/DDBJ databases">
        <authorList>
            <person name="Palmer J.M."/>
        </authorList>
    </citation>
    <scope>NUCLEOTIDE SEQUENCE [LARGE SCALE GENOMIC DNA]</scope>
    <source>
        <strain evidence="2 3">AT_MEX2019</strain>
        <tissue evidence="2">Muscle</tissue>
    </source>
</reference>
<keyword evidence="1" id="KW-1133">Transmembrane helix</keyword>
<evidence type="ECO:0000256" key="1">
    <source>
        <dbReference type="SAM" id="Phobius"/>
    </source>
</evidence>
<comment type="caution">
    <text evidence="2">The sequence shown here is derived from an EMBL/GenBank/DDBJ whole genome shotgun (WGS) entry which is preliminary data.</text>
</comment>
<name>A0ABU7CFU5_9TELE</name>
<sequence length="67" mass="7327">MTTTSNRHGAPGLVRRAESVRRRGDDGIGILALMKAGNQARCYWTQVLLFYMGLLMLVATVEGLDSS</sequence>